<comment type="caution">
    <text evidence="2">The sequence shown here is derived from an EMBL/GenBank/DDBJ whole genome shotgun (WGS) entry which is preliminary data.</text>
</comment>
<gene>
    <name evidence="2" type="ORF">DRP43_01700</name>
</gene>
<organism evidence="2 3">
    <name type="scientific">candidate division TA06 bacterium</name>
    <dbReference type="NCBI Taxonomy" id="2250710"/>
    <lineage>
        <taxon>Bacteria</taxon>
        <taxon>Bacteria division TA06</taxon>
    </lineage>
</organism>
<feature type="coiled-coil region" evidence="1">
    <location>
        <begin position="61"/>
        <end position="95"/>
    </location>
</feature>
<proteinExistence type="predicted"/>
<evidence type="ECO:0000313" key="3">
    <source>
        <dbReference type="Proteomes" id="UP000271125"/>
    </source>
</evidence>
<sequence length="107" mass="12692">MIENNKKNDYQIFEKELSVLKEAKKILSLSVTKDEIIERYSLIINKYEKLLKLIVKVTRISDRTENKLIKANEKIEKQNRELEKAISEIKTLRGIHPICSYCKKIRD</sequence>
<keyword evidence="1" id="KW-0175">Coiled coil</keyword>
<name>A0A660SMP5_UNCT6</name>
<dbReference type="EMBL" id="QNBD01000055">
    <property type="protein sequence ID" value="RKX72039.1"/>
    <property type="molecule type" value="Genomic_DNA"/>
</dbReference>
<feature type="non-terminal residue" evidence="2">
    <location>
        <position position="107"/>
    </location>
</feature>
<dbReference type="Proteomes" id="UP000271125">
    <property type="component" value="Unassembled WGS sequence"/>
</dbReference>
<dbReference type="AlphaFoldDB" id="A0A660SMP5"/>
<reference evidence="2 3" key="1">
    <citation type="submission" date="2018-06" db="EMBL/GenBank/DDBJ databases">
        <title>Extensive metabolic versatility and redundancy in microbially diverse, dynamic hydrothermal sediments.</title>
        <authorList>
            <person name="Dombrowski N."/>
            <person name="Teske A."/>
            <person name="Baker B.J."/>
        </authorList>
    </citation>
    <scope>NUCLEOTIDE SEQUENCE [LARGE SCALE GENOMIC DNA]</scope>
    <source>
        <strain evidence="2">B10_G13</strain>
    </source>
</reference>
<accession>A0A660SMP5</accession>
<evidence type="ECO:0000256" key="1">
    <source>
        <dbReference type="SAM" id="Coils"/>
    </source>
</evidence>
<evidence type="ECO:0000313" key="2">
    <source>
        <dbReference type="EMBL" id="RKX72039.1"/>
    </source>
</evidence>
<protein>
    <submittedName>
        <fullName evidence="2">Uncharacterized protein</fullName>
    </submittedName>
</protein>